<dbReference type="Proteomes" id="UP000075243">
    <property type="component" value="Unassembled WGS sequence"/>
</dbReference>
<evidence type="ECO:0000313" key="2">
    <source>
        <dbReference type="Proteomes" id="UP000075243"/>
    </source>
</evidence>
<sequence length="85" mass="9303">IIDSGALDHIFYNSSLLSFIFSPKIPCLSTLANGSKVVSGHPSLAKVKIMVPSLKKLQILDCESCQLGKHVQSSFPKQFEEKNVN</sequence>
<proteinExistence type="predicted"/>
<dbReference type="EMBL" id="KQ483830">
    <property type="protein sequence ID" value="KYP40510.1"/>
    <property type="molecule type" value="Genomic_DNA"/>
</dbReference>
<protein>
    <recommendedName>
        <fullName evidence="3">GAG-pre-integrase domain-containing protein</fullName>
    </recommendedName>
</protein>
<evidence type="ECO:0008006" key="3">
    <source>
        <dbReference type="Google" id="ProtNLM"/>
    </source>
</evidence>
<feature type="non-terminal residue" evidence="1">
    <location>
        <position position="1"/>
    </location>
</feature>
<organism evidence="1 2">
    <name type="scientific">Cajanus cajan</name>
    <name type="common">Pigeon pea</name>
    <name type="synonym">Cajanus indicus</name>
    <dbReference type="NCBI Taxonomy" id="3821"/>
    <lineage>
        <taxon>Eukaryota</taxon>
        <taxon>Viridiplantae</taxon>
        <taxon>Streptophyta</taxon>
        <taxon>Embryophyta</taxon>
        <taxon>Tracheophyta</taxon>
        <taxon>Spermatophyta</taxon>
        <taxon>Magnoliopsida</taxon>
        <taxon>eudicotyledons</taxon>
        <taxon>Gunneridae</taxon>
        <taxon>Pentapetalae</taxon>
        <taxon>rosids</taxon>
        <taxon>fabids</taxon>
        <taxon>Fabales</taxon>
        <taxon>Fabaceae</taxon>
        <taxon>Papilionoideae</taxon>
        <taxon>50 kb inversion clade</taxon>
        <taxon>NPAAA clade</taxon>
        <taxon>indigoferoid/millettioid clade</taxon>
        <taxon>Phaseoleae</taxon>
        <taxon>Cajanus</taxon>
    </lineage>
</organism>
<name>A0A151RD16_CAJCA</name>
<gene>
    <name evidence="1" type="ORF">KK1_038147</name>
</gene>
<accession>A0A151RD16</accession>
<evidence type="ECO:0000313" key="1">
    <source>
        <dbReference type="EMBL" id="KYP40510.1"/>
    </source>
</evidence>
<keyword evidence="2" id="KW-1185">Reference proteome</keyword>
<reference evidence="1" key="1">
    <citation type="journal article" date="2012" name="Nat. Biotechnol.">
        <title>Draft genome sequence of pigeonpea (Cajanus cajan), an orphan legume crop of resource-poor farmers.</title>
        <authorList>
            <person name="Varshney R.K."/>
            <person name="Chen W."/>
            <person name="Li Y."/>
            <person name="Bharti A.K."/>
            <person name="Saxena R.K."/>
            <person name="Schlueter J.A."/>
            <person name="Donoghue M.T."/>
            <person name="Azam S."/>
            <person name="Fan G."/>
            <person name="Whaley A.M."/>
            <person name="Farmer A.D."/>
            <person name="Sheridan J."/>
            <person name="Iwata A."/>
            <person name="Tuteja R."/>
            <person name="Penmetsa R.V."/>
            <person name="Wu W."/>
            <person name="Upadhyaya H.D."/>
            <person name="Yang S.P."/>
            <person name="Shah T."/>
            <person name="Saxena K.B."/>
            <person name="Michael T."/>
            <person name="McCombie W.R."/>
            <person name="Yang B."/>
            <person name="Zhang G."/>
            <person name="Yang H."/>
            <person name="Wang J."/>
            <person name="Spillane C."/>
            <person name="Cook D.R."/>
            <person name="May G.D."/>
            <person name="Xu X."/>
            <person name="Jackson S.A."/>
        </authorList>
    </citation>
    <scope>NUCLEOTIDE SEQUENCE [LARGE SCALE GENOMIC DNA]</scope>
</reference>
<dbReference type="Gramene" id="C.cajan_38415.t">
    <property type="protein sequence ID" value="C.cajan_38415.t"/>
    <property type="gene ID" value="C.cajan_38415"/>
</dbReference>
<dbReference type="AlphaFoldDB" id="A0A151RD16"/>